<protein>
    <submittedName>
        <fullName evidence="4">TetR/AcrR family transcriptional regulator</fullName>
    </submittedName>
</protein>
<evidence type="ECO:0000256" key="2">
    <source>
        <dbReference type="PROSITE-ProRule" id="PRU00335"/>
    </source>
</evidence>
<dbReference type="PANTHER" id="PTHR30328">
    <property type="entry name" value="TRANSCRIPTIONAL REPRESSOR"/>
    <property type="match status" value="1"/>
</dbReference>
<evidence type="ECO:0000259" key="3">
    <source>
        <dbReference type="PROSITE" id="PS50977"/>
    </source>
</evidence>
<accession>A0A5D0UHH5</accession>
<evidence type="ECO:0000313" key="5">
    <source>
        <dbReference type="Proteomes" id="UP000322634"/>
    </source>
</evidence>
<dbReference type="GO" id="GO:0006355">
    <property type="term" value="P:regulation of DNA-templated transcription"/>
    <property type="evidence" value="ECO:0007669"/>
    <property type="project" value="UniProtKB-ARBA"/>
</dbReference>
<dbReference type="GO" id="GO:0003677">
    <property type="term" value="F:DNA binding"/>
    <property type="evidence" value="ECO:0007669"/>
    <property type="project" value="UniProtKB-UniRule"/>
</dbReference>
<dbReference type="InterPro" id="IPR001647">
    <property type="entry name" value="HTH_TetR"/>
</dbReference>
<dbReference type="AlphaFoldDB" id="A0A5D0UHH5"/>
<feature type="domain" description="HTH tetR-type" evidence="3">
    <location>
        <begin position="2"/>
        <end position="62"/>
    </location>
</feature>
<dbReference type="PRINTS" id="PR00455">
    <property type="entry name" value="HTHTETR"/>
</dbReference>
<gene>
    <name evidence="4" type="ORF">FXF65_05855</name>
</gene>
<sequence>MSTSRAALLDAATAEFAKHGLRGARIQDIVARAGVNERMIYHHFGSKEKLYAAALVDRFAELRAAWAPVLEKAVTMEPYEGMRFALSGFADIIMNRPRLVGLWLHEALNGWRTLPLPTADMLPSALSEIYARGQKTGVFSTARPFELAHGTAMAAMFGMAVMAPRGEQILRAGGPALDDDATRRDLVLDQLMNGMATPRAD</sequence>
<dbReference type="SUPFAM" id="SSF48498">
    <property type="entry name" value="Tetracyclin repressor-like, C-terminal domain"/>
    <property type="match status" value="1"/>
</dbReference>
<dbReference type="SUPFAM" id="SSF46689">
    <property type="entry name" value="Homeodomain-like"/>
    <property type="match status" value="1"/>
</dbReference>
<keyword evidence="1 2" id="KW-0238">DNA-binding</keyword>
<proteinExistence type="predicted"/>
<evidence type="ECO:0000256" key="1">
    <source>
        <dbReference type="ARBA" id="ARBA00023125"/>
    </source>
</evidence>
<evidence type="ECO:0000313" key="4">
    <source>
        <dbReference type="EMBL" id="TYC17517.1"/>
    </source>
</evidence>
<dbReference type="Pfam" id="PF00440">
    <property type="entry name" value="TetR_N"/>
    <property type="match status" value="1"/>
</dbReference>
<dbReference type="OrthoDB" id="4726108at2"/>
<dbReference type="RefSeq" id="WP_148348660.1">
    <property type="nucleotide sequence ID" value="NZ_JBHSBF010000003.1"/>
</dbReference>
<keyword evidence="5" id="KW-1185">Reference proteome</keyword>
<dbReference type="InterPro" id="IPR050109">
    <property type="entry name" value="HTH-type_TetR-like_transc_reg"/>
</dbReference>
<dbReference type="InterPro" id="IPR036271">
    <property type="entry name" value="Tet_transcr_reg_TetR-rel_C_sf"/>
</dbReference>
<dbReference type="InterPro" id="IPR009057">
    <property type="entry name" value="Homeodomain-like_sf"/>
</dbReference>
<reference evidence="4 5" key="1">
    <citation type="submission" date="2019-08" db="EMBL/GenBank/DDBJ databases">
        <title>Actinomadura sp. nov. CYP1-5 isolated from mountain soil.</title>
        <authorList>
            <person name="Songsumanus A."/>
            <person name="Kuncharoen N."/>
            <person name="Kudo T."/>
            <person name="Yuki M."/>
            <person name="Igarashi Y."/>
            <person name="Tanasupawat S."/>
        </authorList>
    </citation>
    <scope>NUCLEOTIDE SEQUENCE [LARGE SCALE GENOMIC DNA]</scope>
    <source>
        <strain evidence="4 5">GKU157</strain>
    </source>
</reference>
<feature type="DNA-binding region" description="H-T-H motif" evidence="2">
    <location>
        <begin position="25"/>
        <end position="44"/>
    </location>
</feature>
<dbReference type="PANTHER" id="PTHR30328:SF54">
    <property type="entry name" value="HTH-TYPE TRANSCRIPTIONAL REPRESSOR SCO4008"/>
    <property type="match status" value="1"/>
</dbReference>
<dbReference type="Proteomes" id="UP000322634">
    <property type="component" value="Unassembled WGS sequence"/>
</dbReference>
<organism evidence="4 5">
    <name type="scientific">Actinomadura syzygii</name>
    <dbReference type="NCBI Taxonomy" id="1427538"/>
    <lineage>
        <taxon>Bacteria</taxon>
        <taxon>Bacillati</taxon>
        <taxon>Actinomycetota</taxon>
        <taxon>Actinomycetes</taxon>
        <taxon>Streptosporangiales</taxon>
        <taxon>Thermomonosporaceae</taxon>
        <taxon>Actinomadura</taxon>
    </lineage>
</organism>
<dbReference type="PROSITE" id="PS50977">
    <property type="entry name" value="HTH_TETR_2"/>
    <property type="match status" value="1"/>
</dbReference>
<dbReference type="Gene3D" id="1.10.357.10">
    <property type="entry name" value="Tetracycline Repressor, domain 2"/>
    <property type="match status" value="1"/>
</dbReference>
<dbReference type="EMBL" id="VSFF01000002">
    <property type="protein sequence ID" value="TYC17517.1"/>
    <property type="molecule type" value="Genomic_DNA"/>
</dbReference>
<comment type="caution">
    <text evidence="4">The sequence shown here is derived from an EMBL/GenBank/DDBJ whole genome shotgun (WGS) entry which is preliminary data.</text>
</comment>
<name>A0A5D0UHH5_9ACTN</name>